<accession>A0ABU2BN67</accession>
<comment type="caution">
    <text evidence="1">The sequence shown here is derived from an EMBL/GenBank/DDBJ whole genome shotgun (WGS) entry which is preliminary data.</text>
</comment>
<sequence length="138" mass="14827">MSWDGAEWAGPLATEIQVLVSATARPAGGRRTVPVHVQCSGGHDTRARVRLALAGEGLKLEPRGGEIFTAVDDDVAEELSEIDPETPPPLRVLCLDCGAEGQGLAVHRLLEMTLEALGRWLDPNKSPGPFPRFVWPKA</sequence>
<reference evidence="1 2" key="1">
    <citation type="submission" date="2023-07" db="EMBL/GenBank/DDBJ databases">
        <title>Sequencing the genomes of 1000 actinobacteria strains.</title>
        <authorList>
            <person name="Klenk H.-P."/>
        </authorList>
    </citation>
    <scope>NUCLEOTIDE SEQUENCE [LARGE SCALE GENOMIC DNA]</scope>
    <source>
        <strain evidence="1 2">DSM 20167</strain>
    </source>
</reference>
<protein>
    <submittedName>
        <fullName evidence="1">Uncharacterized protein</fullName>
    </submittedName>
</protein>
<dbReference type="EMBL" id="JAVDYI010000001">
    <property type="protein sequence ID" value="MDR7360075.1"/>
    <property type="molecule type" value="Genomic_DNA"/>
</dbReference>
<dbReference type="Proteomes" id="UP001183817">
    <property type="component" value="Unassembled WGS sequence"/>
</dbReference>
<organism evidence="1 2">
    <name type="scientific">Paeniglutamicibacter sulfureus</name>
    <dbReference type="NCBI Taxonomy" id="43666"/>
    <lineage>
        <taxon>Bacteria</taxon>
        <taxon>Bacillati</taxon>
        <taxon>Actinomycetota</taxon>
        <taxon>Actinomycetes</taxon>
        <taxon>Micrococcales</taxon>
        <taxon>Micrococcaceae</taxon>
        <taxon>Paeniglutamicibacter</taxon>
    </lineage>
</organism>
<proteinExistence type="predicted"/>
<evidence type="ECO:0000313" key="2">
    <source>
        <dbReference type="Proteomes" id="UP001183817"/>
    </source>
</evidence>
<name>A0ABU2BN67_9MICC</name>
<evidence type="ECO:0000313" key="1">
    <source>
        <dbReference type="EMBL" id="MDR7360075.1"/>
    </source>
</evidence>
<gene>
    <name evidence="1" type="ORF">J2S64_003766</name>
</gene>
<keyword evidence="2" id="KW-1185">Reference proteome</keyword>